<organism evidence="1">
    <name type="scientific">marine sediment metagenome</name>
    <dbReference type="NCBI Taxonomy" id="412755"/>
    <lineage>
        <taxon>unclassified sequences</taxon>
        <taxon>metagenomes</taxon>
        <taxon>ecological metagenomes</taxon>
    </lineage>
</organism>
<sequence length="59" mass="6964">EYNETEEGNYCINYRSQTTQEILVSAEAQAKEILNHIASVTEQRENKRTERFEEVEIEV</sequence>
<feature type="non-terminal residue" evidence="1">
    <location>
        <position position="1"/>
    </location>
</feature>
<reference evidence="1" key="1">
    <citation type="journal article" date="2015" name="Nature">
        <title>Complex archaea that bridge the gap between prokaryotes and eukaryotes.</title>
        <authorList>
            <person name="Spang A."/>
            <person name="Saw J.H."/>
            <person name="Jorgensen S.L."/>
            <person name="Zaremba-Niedzwiedzka K."/>
            <person name="Martijn J."/>
            <person name="Lind A.E."/>
            <person name="van Eijk R."/>
            <person name="Schleper C."/>
            <person name="Guy L."/>
            <person name="Ettema T.J."/>
        </authorList>
    </citation>
    <scope>NUCLEOTIDE SEQUENCE</scope>
</reference>
<accession>A0A0F8ZL02</accession>
<dbReference type="AlphaFoldDB" id="A0A0F8ZL02"/>
<comment type="caution">
    <text evidence="1">The sequence shown here is derived from an EMBL/GenBank/DDBJ whole genome shotgun (WGS) entry which is preliminary data.</text>
</comment>
<dbReference type="EMBL" id="LAZR01059775">
    <property type="protein sequence ID" value="KKK67089.1"/>
    <property type="molecule type" value="Genomic_DNA"/>
</dbReference>
<evidence type="ECO:0000313" key="1">
    <source>
        <dbReference type="EMBL" id="KKK67089.1"/>
    </source>
</evidence>
<gene>
    <name evidence="1" type="ORF">LCGC14_2957540</name>
</gene>
<name>A0A0F8ZL02_9ZZZZ</name>
<proteinExistence type="predicted"/>
<protein>
    <submittedName>
        <fullName evidence="1">Uncharacterized protein</fullName>
    </submittedName>
</protein>